<dbReference type="SUPFAM" id="SSF54747">
    <property type="entry name" value="Ribosomal L11/L12e N-terminal domain"/>
    <property type="match status" value="1"/>
</dbReference>
<comment type="caution">
    <text evidence="12">The sequence shown here is derived from an EMBL/GenBank/DDBJ whole genome shotgun (WGS) entry which is preliminary data.</text>
</comment>
<dbReference type="PANTHER" id="PTHR11661">
    <property type="entry name" value="60S RIBOSOMAL PROTEIN L12"/>
    <property type="match status" value="1"/>
</dbReference>
<dbReference type="PROSITE" id="PS00359">
    <property type="entry name" value="RIBOSOMAL_L11"/>
    <property type="match status" value="1"/>
</dbReference>
<evidence type="ECO:0000256" key="8">
    <source>
        <dbReference type="ARBA" id="ARBA00082752"/>
    </source>
</evidence>
<dbReference type="Gene3D" id="3.30.1550.10">
    <property type="entry name" value="Ribosomal protein L11/L12, N-terminal domain"/>
    <property type="match status" value="1"/>
</dbReference>
<dbReference type="InterPro" id="IPR020783">
    <property type="entry name" value="Ribosomal_uL11_C"/>
</dbReference>
<dbReference type="Proteomes" id="UP001603857">
    <property type="component" value="Unassembled WGS sequence"/>
</dbReference>
<evidence type="ECO:0000313" key="12">
    <source>
        <dbReference type="EMBL" id="KAL2324746.1"/>
    </source>
</evidence>
<dbReference type="CDD" id="cd00349">
    <property type="entry name" value="Ribosomal_L11"/>
    <property type="match status" value="1"/>
</dbReference>
<sequence>MASTLLTSPSLCSSSSSSIFSTSVKFSLNPTLPFPANKTPLLSPSSLPVRRRLHVIAMAPPKPAGKAKKVVGIIKLALEAGKATPAPPVGPALGSKGVNIMAFCKDYNAKTADKPGYVIPVEITVYDDKSFTFVLKTPPASVLLLKAAGVEKGSKDPKAEKVGKVTIDQLRAIAAEKLPDLNCSSMESAMRIIAGTAANMGIDVDPPILQPKQKEFV</sequence>
<evidence type="ECO:0000256" key="1">
    <source>
        <dbReference type="ARBA" id="ARBA00010537"/>
    </source>
</evidence>
<dbReference type="AlphaFoldDB" id="A0ABD1LMJ7"/>
<reference evidence="12 13" key="1">
    <citation type="submission" date="2024-08" db="EMBL/GenBank/DDBJ databases">
        <title>Insights into the chromosomal genome structure of Flemingia macrophylla.</title>
        <authorList>
            <person name="Ding Y."/>
            <person name="Zhao Y."/>
            <person name="Bi W."/>
            <person name="Wu M."/>
            <person name="Zhao G."/>
            <person name="Gong Y."/>
            <person name="Li W."/>
            <person name="Zhang P."/>
        </authorList>
    </citation>
    <scope>NUCLEOTIDE SEQUENCE [LARGE SCALE GENOMIC DNA]</scope>
    <source>
        <strain evidence="12">DYQJB</strain>
        <tissue evidence="12">Leaf</tissue>
    </source>
</reference>
<evidence type="ECO:0000256" key="4">
    <source>
        <dbReference type="ARBA" id="ARBA00022980"/>
    </source>
</evidence>
<dbReference type="HAMAP" id="MF_00736">
    <property type="entry name" value="Ribosomal_uL11"/>
    <property type="match status" value="1"/>
</dbReference>
<dbReference type="Gene3D" id="1.10.10.250">
    <property type="entry name" value="Ribosomal protein L11, C-terminal domain"/>
    <property type="match status" value="1"/>
</dbReference>
<dbReference type="InterPro" id="IPR020785">
    <property type="entry name" value="Ribosomal_uL11_CS"/>
</dbReference>
<evidence type="ECO:0000256" key="6">
    <source>
        <dbReference type="ARBA" id="ARBA00035540"/>
    </source>
</evidence>
<dbReference type="InterPro" id="IPR006519">
    <property type="entry name" value="Ribosomal_uL11_bac-typ"/>
</dbReference>
<dbReference type="FunFam" id="3.30.1550.10:FF:000001">
    <property type="entry name" value="50S ribosomal protein L11"/>
    <property type="match status" value="1"/>
</dbReference>
<dbReference type="SUPFAM" id="SSF46906">
    <property type="entry name" value="Ribosomal protein L11, C-terminal domain"/>
    <property type="match status" value="1"/>
</dbReference>
<evidence type="ECO:0000259" key="11">
    <source>
        <dbReference type="Pfam" id="PF03946"/>
    </source>
</evidence>
<evidence type="ECO:0000256" key="3">
    <source>
        <dbReference type="ARBA" id="ARBA00022884"/>
    </source>
</evidence>
<dbReference type="EMBL" id="JBGMDY010000008">
    <property type="protein sequence ID" value="KAL2324746.1"/>
    <property type="molecule type" value="Genomic_DNA"/>
</dbReference>
<accession>A0ABD1LMJ7</accession>
<dbReference type="SMART" id="SM00649">
    <property type="entry name" value="RL11"/>
    <property type="match status" value="1"/>
</dbReference>
<feature type="domain" description="Large ribosomal subunit protein uL11 C-terminal" evidence="10">
    <location>
        <begin position="136"/>
        <end position="204"/>
    </location>
</feature>
<evidence type="ECO:0000259" key="10">
    <source>
        <dbReference type="Pfam" id="PF00298"/>
    </source>
</evidence>
<name>A0ABD1LMJ7_9FABA</name>
<keyword evidence="3" id="KW-0694">RNA-binding</keyword>
<feature type="domain" description="Large ribosomal subunit protein uL11 N-terminal" evidence="11">
    <location>
        <begin position="74"/>
        <end position="131"/>
    </location>
</feature>
<keyword evidence="5 9" id="KW-0687">Ribonucleoprotein</keyword>
<keyword evidence="2" id="KW-0699">rRNA-binding</keyword>
<dbReference type="NCBIfam" id="TIGR01632">
    <property type="entry name" value="L11_bact"/>
    <property type="match status" value="1"/>
</dbReference>
<dbReference type="Pfam" id="PF00298">
    <property type="entry name" value="Ribosomal_L11"/>
    <property type="match status" value="1"/>
</dbReference>
<keyword evidence="13" id="KW-1185">Reference proteome</keyword>
<dbReference type="InterPro" id="IPR036796">
    <property type="entry name" value="Ribosomal_uL11_N_sf"/>
</dbReference>
<dbReference type="InterPro" id="IPR036769">
    <property type="entry name" value="Ribosomal_uL11_C_sf"/>
</dbReference>
<proteinExistence type="inferred from homology"/>
<dbReference type="PANTHER" id="PTHR11661:SF1">
    <property type="entry name" value="LARGE RIBOSOMAL SUBUNIT PROTEIN UL11M"/>
    <property type="match status" value="1"/>
</dbReference>
<dbReference type="FunFam" id="1.10.10.250:FF:000001">
    <property type="entry name" value="50S ribosomal protein L11"/>
    <property type="match status" value="1"/>
</dbReference>
<evidence type="ECO:0000256" key="2">
    <source>
        <dbReference type="ARBA" id="ARBA00022730"/>
    </source>
</evidence>
<dbReference type="InterPro" id="IPR000911">
    <property type="entry name" value="Ribosomal_uL11"/>
</dbReference>
<gene>
    <name evidence="12" type="ORF">Fmac_023804</name>
</gene>
<protein>
    <recommendedName>
        <fullName evidence="7">Large ribosomal subunit protein uL11c</fullName>
    </recommendedName>
    <alternativeName>
        <fullName evidence="6">50S ribosomal protein L11, chloroplastic</fullName>
    </alternativeName>
    <alternativeName>
        <fullName evidence="8">CL11</fullName>
    </alternativeName>
</protein>
<evidence type="ECO:0000256" key="7">
    <source>
        <dbReference type="ARBA" id="ARBA00068991"/>
    </source>
</evidence>
<comment type="similarity">
    <text evidence="1 9">Belongs to the universal ribosomal protein uL11 family.</text>
</comment>
<dbReference type="GO" id="GO:0005840">
    <property type="term" value="C:ribosome"/>
    <property type="evidence" value="ECO:0007669"/>
    <property type="project" value="UniProtKB-KW"/>
</dbReference>
<dbReference type="InterPro" id="IPR020784">
    <property type="entry name" value="Ribosomal_uL11_N"/>
</dbReference>
<organism evidence="12 13">
    <name type="scientific">Flemingia macrophylla</name>
    <dbReference type="NCBI Taxonomy" id="520843"/>
    <lineage>
        <taxon>Eukaryota</taxon>
        <taxon>Viridiplantae</taxon>
        <taxon>Streptophyta</taxon>
        <taxon>Embryophyta</taxon>
        <taxon>Tracheophyta</taxon>
        <taxon>Spermatophyta</taxon>
        <taxon>Magnoliopsida</taxon>
        <taxon>eudicotyledons</taxon>
        <taxon>Gunneridae</taxon>
        <taxon>Pentapetalae</taxon>
        <taxon>rosids</taxon>
        <taxon>fabids</taxon>
        <taxon>Fabales</taxon>
        <taxon>Fabaceae</taxon>
        <taxon>Papilionoideae</taxon>
        <taxon>50 kb inversion clade</taxon>
        <taxon>NPAAA clade</taxon>
        <taxon>indigoferoid/millettioid clade</taxon>
        <taxon>Phaseoleae</taxon>
        <taxon>Flemingia</taxon>
    </lineage>
</organism>
<dbReference type="GO" id="GO:0019843">
    <property type="term" value="F:rRNA binding"/>
    <property type="evidence" value="ECO:0007669"/>
    <property type="project" value="UniProtKB-KW"/>
</dbReference>
<keyword evidence="4 9" id="KW-0689">Ribosomal protein</keyword>
<dbReference type="GO" id="GO:1990904">
    <property type="term" value="C:ribonucleoprotein complex"/>
    <property type="evidence" value="ECO:0007669"/>
    <property type="project" value="UniProtKB-KW"/>
</dbReference>
<dbReference type="Pfam" id="PF03946">
    <property type="entry name" value="Ribosomal_L11_N"/>
    <property type="match status" value="1"/>
</dbReference>
<evidence type="ECO:0000256" key="5">
    <source>
        <dbReference type="ARBA" id="ARBA00023274"/>
    </source>
</evidence>
<evidence type="ECO:0000256" key="9">
    <source>
        <dbReference type="RuleBase" id="RU003978"/>
    </source>
</evidence>
<evidence type="ECO:0000313" key="13">
    <source>
        <dbReference type="Proteomes" id="UP001603857"/>
    </source>
</evidence>